<dbReference type="InterPro" id="IPR050360">
    <property type="entry name" value="MFS_Sugar_Transporters"/>
</dbReference>
<feature type="domain" description="Major facilitator superfamily (MFS) profile" evidence="12">
    <location>
        <begin position="18"/>
        <end position="467"/>
    </location>
</feature>
<organism evidence="13 14">
    <name type="scientific">Phanerochaete sordida</name>
    <dbReference type="NCBI Taxonomy" id="48140"/>
    <lineage>
        <taxon>Eukaryota</taxon>
        <taxon>Fungi</taxon>
        <taxon>Dikarya</taxon>
        <taxon>Basidiomycota</taxon>
        <taxon>Agaricomycotina</taxon>
        <taxon>Agaricomycetes</taxon>
        <taxon>Polyporales</taxon>
        <taxon>Phanerochaetaceae</taxon>
        <taxon>Phanerochaete</taxon>
    </lineage>
</organism>
<feature type="transmembrane region" description="Helical" evidence="11">
    <location>
        <begin position="316"/>
        <end position="337"/>
    </location>
</feature>
<evidence type="ECO:0000259" key="12">
    <source>
        <dbReference type="PROSITE" id="PS50850"/>
    </source>
</evidence>
<dbReference type="PANTHER" id="PTHR48022">
    <property type="entry name" value="PLASTIDIC GLUCOSE TRANSPORTER 4"/>
    <property type="match status" value="1"/>
</dbReference>
<keyword evidence="6 11" id="KW-1133">Transmembrane helix</keyword>
<feature type="transmembrane region" description="Helical" evidence="11">
    <location>
        <begin position="70"/>
        <end position="90"/>
    </location>
</feature>
<dbReference type="Proteomes" id="UP000703269">
    <property type="component" value="Unassembled WGS sequence"/>
</dbReference>
<evidence type="ECO:0000256" key="8">
    <source>
        <dbReference type="ARBA" id="ARBA00049119"/>
    </source>
</evidence>
<evidence type="ECO:0000256" key="1">
    <source>
        <dbReference type="ARBA" id="ARBA00004141"/>
    </source>
</evidence>
<dbReference type="Gene3D" id="1.20.1250.20">
    <property type="entry name" value="MFS general substrate transporter like domains"/>
    <property type="match status" value="1"/>
</dbReference>
<dbReference type="CDD" id="cd17356">
    <property type="entry name" value="MFS_HXT"/>
    <property type="match status" value="1"/>
</dbReference>
<evidence type="ECO:0000256" key="3">
    <source>
        <dbReference type="ARBA" id="ARBA00022448"/>
    </source>
</evidence>
<feature type="transmembrane region" description="Helical" evidence="11">
    <location>
        <begin position="378"/>
        <end position="402"/>
    </location>
</feature>
<comment type="catalytic activity">
    <reaction evidence="8">
        <text>myo-inositol(out) + H(+)(out) = myo-inositol(in) + H(+)(in)</text>
        <dbReference type="Rhea" id="RHEA:60364"/>
        <dbReference type="ChEBI" id="CHEBI:15378"/>
        <dbReference type="ChEBI" id="CHEBI:17268"/>
    </reaction>
</comment>
<evidence type="ECO:0000256" key="7">
    <source>
        <dbReference type="ARBA" id="ARBA00023136"/>
    </source>
</evidence>
<feature type="compositionally biased region" description="Basic and acidic residues" evidence="10">
    <location>
        <begin position="507"/>
        <end position="528"/>
    </location>
</feature>
<dbReference type="GO" id="GO:0005351">
    <property type="term" value="F:carbohydrate:proton symporter activity"/>
    <property type="evidence" value="ECO:0007669"/>
    <property type="project" value="TreeGrafter"/>
</dbReference>
<feature type="transmembrane region" description="Helical" evidence="11">
    <location>
        <begin position="344"/>
        <end position="366"/>
    </location>
</feature>
<comment type="subcellular location">
    <subcellularLocation>
        <location evidence="1">Membrane</location>
        <topology evidence="1">Multi-pass membrane protein</topology>
    </subcellularLocation>
</comment>
<protein>
    <submittedName>
        <fullName evidence="13">MFS hexose transporter</fullName>
    </submittedName>
</protein>
<evidence type="ECO:0000256" key="10">
    <source>
        <dbReference type="SAM" id="MobiDB-lite"/>
    </source>
</evidence>
<feature type="transmembrane region" description="Helical" evidence="11">
    <location>
        <begin position="158"/>
        <end position="182"/>
    </location>
</feature>
<keyword evidence="5 11" id="KW-0812">Transmembrane</keyword>
<keyword evidence="4" id="KW-0762">Sugar transport</keyword>
<feature type="transmembrane region" description="Helical" evidence="11">
    <location>
        <begin position="102"/>
        <end position="120"/>
    </location>
</feature>
<dbReference type="SUPFAM" id="SSF103473">
    <property type="entry name" value="MFS general substrate transporter"/>
    <property type="match status" value="1"/>
</dbReference>
<feature type="transmembrane region" description="Helical" evidence="11">
    <location>
        <begin position="446"/>
        <end position="463"/>
    </location>
</feature>
<dbReference type="Pfam" id="PF00083">
    <property type="entry name" value="Sugar_tr"/>
    <property type="match status" value="1"/>
</dbReference>
<dbReference type="PROSITE" id="PS00216">
    <property type="entry name" value="SUGAR_TRANSPORT_1"/>
    <property type="match status" value="2"/>
</dbReference>
<dbReference type="PANTHER" id="PTHR48022:SF75">
    <property type="entry name" value="GALACTOSE TRANSPORTER-RELATED"/>
    <property type="match status" value="1"/>
</dbReference>
<gene>
    <name evidence="13" type="ORF">PsYK624_114070</name>
</gene>
<dbReference type="EMBL" id="BPQB01000047">
    <property type="protein sequence ID" value="GJE95226.1"/>
    <property type="molecule type" value="Genomic_DNA"/>
</dbReference>
<dbReference type="PRINTS" id="PR00171">
    <property type="entry name" value="SUGRTRNSPORT"/>
</dbReference>
<comment type="caution">
    <text evidence="13">The sequence shown here is derived from an EMBL/GenBank/DDBJ whole genome shotgun (WGS) entry which is preliminary data.</text>
</comment>
<feature type="transmembrane region" description="Helical" evidence="11">
    <location>
        <begin position="126"/>
        <end position="146"/>
    </location>
</feature>
<evidence type="ECO:0000256" key="5">
    <source>
        <dbReference type="ARBA" id="ARBA00022692"/>
    </source>
</evidence>
<comment type="similarity">
    <text evidence="2 9">Belongs to the major facilitator superfamily. Sugar transporter (TC 2.A.1.1) family.</text>
</comment>
<dbReference type="InterPro" id="IPR005828">
    <property type="entry name" value="MFS_sugar_transport-like"/>
</dbReference>
<keyword evidence="14" id="KW-1185">Reference proteome</keyword>
<feature type="transmembrane region" description="Helical" evidence="11">
    <location>
        <begin position="12"/>
        <end position="31"/>
    </location>
</feature>
<evidence type="ECO:0000313" key="13">
    <source>
        <dbReference type="EMBL" id="GJE95226.1"/>
    </source>
</evidence>
<feature type="transmembrane region" description="Helical" evidence="11">
    <location>
        <begin position="282"/>
        <end position="304"/>
    </location>
</feature>
<keyword evidence="3 9" id="KW-0813">Transport</keyword>
<proteinExistence type="inferred from homology"/>
<evidence type="ECO:0000313" key="14">
    <source>
        <dbReference type="Proteomes" id="UP000703269"/>
    </source>
</evidence>
<dbReference type="NCBIfam" id="TIGR00879">
    <property type="entry name" value="SP"/>
    <property type="match status" value="1"/>
</dbReference>
<dbReference type="PROSITE" id="PS00217">
    <property type="entry name" value="SUGAR_TRANSPORT_2"/>
    <property type="match status" value="1"/>
</dbReference>
<dbReference type="InterPro" id="IPR005829">
    <property type="entry name" value="Sugar_transporter_CS"/>
</dbReference>
<dbReference type="InterPro" id="IPR003663">
    <property type="entry name" value="Sugar/inositol_transpt"/>
</dbReference>
<evidence type="ECO:0000256" key="11">
    <source>
        <dbReference type="SAM" id="Phobius"/>
    </source>
</evidence>
<dbReference type="FunFam" id="1.20.1250.20:FF:000044">
    <property type="entry name" value="Hexose transporter Hxt3p"/>
    <property type="match status" value="1"/>
</dbReference>
<reference evidence="13 14" key="1">
    <citation type="submission" date="2021-08" db="EMBL/GenBank/DDBJ databases">
        <title>Draft Genome Sequence of Phanerochaete sordida strain YK-624.</title>
        <authorList>
            <person name="Mori T."/>
            <person name="Dohra H."/>
            <person name="Suzuki T."/>
            <person name="Kawagishi H."/>
            <person name="Hirai H."/>
        </authorList>
    </citation>
    <scope>NUCLEOTIDE SEQUENCE [LARGE SCALE GENOMIC DNA]</scope>
    <source>
        <strain evidence="13 14">YK-624</strain>
    </source>
</reference>
<dbReference type="AlphaFoldDB" id="A0A9P3GHV7"/>
<keyword evidence="7 11" id="KW-0472">Membrane</keyword>
<name>A0A9P3GHV7_9APHY</name>
<dbReference type="InterPro" id="IPR020846">
    <property type="entry name" value="MFS_dom"/>
</dbReference>
<feature type="transmembrane region" description="Helical" evidence="11">
    <location>
        <begin position="188"/>
        <end position="209"/>
    </location>
</feature>
<dbReference type="GO" id="GO:0005886">
    <property type="term" value="C:plasma membrane"/>
    <property type="evidence" value="ECO:0007669"/>
    <property type="project" value="TreeGrafter"/>
</dbReference>
<evidence type="ECO:0000256" key="9">
    <source>
        <dbReference type="RuleBase" id="RU003346"/>
    </source>
</evidence>
<feature type="region of interest" description="Disordered" evidence="10">
    <location>
        <begin position="507"/>
        <end position="540"/>
    </location>
</feature>
<accession>A0A9P3GHV7</accession>
<evidence type="ECO:0000256" key="2">
    <source>
        <dbReference type="ARBA" id="ARBA00010992"/>
    </source>
</evidence>
<sequence length="540" mass="59564">MALFYAQGVPIGYTAIMLALMASMGGFIFGYDTGQISDILLMDDFLLRFATCSDKTNAATCHFTIVREGLIVALLSIGTLIGALLGARIADMLGRRRAMSTECGVFIIGVIVQICSFEAWPQFAVGRLISGLGIGALSAAVPMYQAETAPPQIRGTLTATYQLFITFGILVAYAISIGARYIPGSGSWRTVIGIGILWPLILGFGILTMPESPRWLASRGRYDEARVSLARSRGIPLEEAEHNKMIHRELEDMRSAIEYEQSVKAGFIDCFKPERKQLYRTLLMMTLQMFQQLTGANYFFYYGATVFQAVGISDSFVTQIILGAVNFGCTFGGMYVMERFGRRLPLIIGGVWQSIWLFVFAAAGTAKDPTESKSVGTLMIVSACLFILGYAMTWAPGVWILTGETFPTRTRSYQASLAAGSNWLWNFLLAFFTPFITSAIKYRYGFVFAACNLTGAVIVYLFLYESSDLSLESVDMMYCDPNCKPWTSRTWAPEGFADRDDIVEAGRAAENRKSPEGVEEARTEKVEEQPAGYFEPPAKV</sequence>
<dbReference type="PROSITE" id="PS50850">
    <property type="entry name" value="MFS"/>
    <property type="match status" value="1"/>
</dbReference>
<dbReference type="OrthoDB" id="5141738at2759"/>
<evidence type="ECO:0000256" key="4">
    <source>
        <dbReference type="ARBA" id="ARBA00022597"/>
    </source>
</evidence>
<dbReference type="InterPro" id="IPR036259">
    <property type="entry name" value="MFS_trans_sf"/>
</dbReference>
<feature type="transmembrane region" description="Helical" evidence="11">
    <location>
        <begin position="423"/>
        <end position="440"/>
    </location>
</feature>
<evidence type="ECO:0000256" key="6">
    <source>
        <dbReference type="ARBA" id="ARBA00022989"/>
    </source>
</evidence>